<keyword evidence="4 7" id="KW-0547">Nucleotide-binding</keyword>
<dbReference type="GO" id="GO:0005525">
    <property type="term" value="F:GTP binding"/>
    <property type="evidence" value="ECO:0007669"/>
    <property type="project" value="UniProtKB-UniRule"/>
</dbReference>
<dbReference type="GO" id="GO:0000028">
    <property type="term" value="P:ribosomal small subunit assembly"/>
    <property type="evidence" value="ECO:0007669"/>
    <property type="project" value="TreeGrafter"/>
</dbReference>
<dbReference type="InterPro" id="IPR015946">
    <property type="entry name" value="KH_dom-like_a/b"/>
</dbReference>
<dbReference type="GO" id="GO:0005886">
    <property type="term" value="C:plasma membrane"/>
    <property type="evidence" value="ECO:0007669"/>
    <property type="project" value="UniProtKB-SubCell"/>
</dbReference>
<evidence type="ECO:0000313" key="15">
    <source>
        <dbReference type="Proteomes" id="UP001139365"/>
    </source>
</evidence>
<evidence type="ECO:0000313" key="14">
    <source>
        <dbReference type="Proteomes" id="UP000017938"/>
    </source>
</evidence>
<dbReference type="SUPFAM" id="SSF54814">
    <property type="entry name" value="Prokaryotic type KH domain (KH-domain type II)"/>
    <property type="match status" value="1"/>
</dbReference>
<feature type="binding site" evidence="7">
    <location>
        <begin position="57"/>
        <end position="61"/>
    </location>
    <ligand>
        <name>GTP</name>
        <dbReference type="ChEBI" id="CHEBI:37565"/>
    </ligand>
</feature>
<dbReference type="EMBL" id="CBFW010000160">
    <property type="protein sequence ID" value="CDC73449.1"/>
    <property type="molecule type" value="Genomic_DNA"/>
</dbReference>
<evidence type="ECO:0000259" key="11">
    <source>
        <dbReference type="PROSITE" id="PS51713"/>
    </source>
</evidence>
<organism evidence="12 14">
    <name type="scientific">Candidatus Colimorpha enterica</name>
    <dbReference type="NCBI Taxonomy" id="3083063"/>
    <lineage>
        <taxon>Bacteria</taxon>
        <taxon>Pseudomonadati</taxon>
        <taxon>Bacteroidota</taxon>
        <taxon>Bacteroidia</taxon>
        <taxon>Bacteroidales</taxon>
        <taxon>Candidatus Colimorpha</taxon>
    </lineage>
</organism>
<dbReference type="STRING" id="1263015.BN580_01248"/>
<evidence type="ECO:0000256" key="7">
    <source>
        <dbReference type="HAMAP-Rule" id="MF_00367"/>
    </source>
</evidence>
<feature type="region of interest" description="G1" evidence="8">
    <location>
        <begin position="10"/>
        <end position="17"/>
    </location>
</feature>
<keyword evidence="6 7" id="KW-0342">GTP-binding</keyword>
<dbReference type="PROSITE" id="PS50823">
    <property type="entry name" value="KH_TYPE_2"/>
    <property type="match status" value="1"/>
</dbReference>
<feature type="domain" description="Era-type G" evidence="11">
    <location>
        <begin position="2"/>
        <end position="169"/>
    </location>
</feature>
<dbReference type="GO" id="GO:0070181">
    <property type="term" value="F:small ribosomal subunit rRNA binding"/>
    <property type="evidence" value="ECO:0007669"/>
    <property type="project" value="UniProtKB-UniRule"/>
</dbReference>
<evidence type="ECO:0000256" key="1">
    <source>
        <dbReference type="ARBA" id="ARBA00007921"/>
    </source>
</evidence>
<proteinExistence type="inferred from homology"/>
<evidence type="ECO:0000256" key="4">
    <source>
        <dbReference type="ARBA" id="ARBA00022741"/>
    </source>
</evidence>
<evidence type="ECO:0000256" key="2">
    <source>
        <dbReference type="ARBA" id="ARBA00020484"/>
    </source>
</evidence>
<dbReference type="Pfam" id="PF07650">
    <property type="entry name" value="KH_2"/>
    <property type="match status" value="1"/>
</dbReference>
<dbReference type="PANTHER" id="PTHR42698:SF1">
    <property type="entry name" value="GTPASE ERA, MITOCHONDRIAL"/>
    <property type="match status" value="1"/>
</dbReference>
<dbReference type="InterPro" id="IPR004044">
    <property type="entry name" value="KH_dom_type_2"/>
</dbReference>
<feature type="binding site" evidence="7">
    <location>
        <begin position="10"/>
        <end position="17"/>
    </location>
    <ligand>
        <name>GTP</name>
        <dbReference type="ChEBI" id="CHEBI:37565"/>
    </ligand>
</feature>
<dbReference type="FunFam" id="3.30.300.20:FF:000003">
    <property type="entry name" value="GTPase Era"/>
    <property type="match status" value="1"/>
</dbReference>
<evidence type="ECO:0000256" key="3">
    <source>
        <dbReference type="ARBA" id="ARBA00022517"/>
    </source>
</evidence>
<feature type="region of interest" description="G3" evidence="8">
    <location>
        <begin position="57"/>
        <end position="60"/>
    </location>
</feature>
<dbReference type="PRINTS" id="PR00326">
    <property type="entry name" value="GTP1OBG"/>
</dbReference>
<evidence type="ECO:0000256" key="6">
    <source>
        <dbReference type="ARBA" id="ARBA00023134"/>
    </source>
</evidence>
<keyword evidence="7" id="KW-0472">Membrane</keyword>
<dbReference type="CDD" id="cd04163">
    <property type="entry name" value="Era"/>
    <property type="match status" value="1"/>
</dbReference>
<feature type="region of interest" description="G4" evidence="8">
    <location>
        <begin position="119"/>
        <end position="122"/>
    </location>
</feature>
<dbReference type="InterPro" id="IPR005225">
    <property type="entry name" value="Small_GTP-bd"/>
</dbReference>
<feature type="domain" description="KH type-2" evidence="10">
    <location>
        <begin position="192"/>
        <end position="276"/>
    </location>
</feature>
<evidence type="ECO:0000313" key="12">
    <source>
        <dbReference type="EMBL" id="CDC73449.1"/>
    </source>
</evidence>
<dbReference type="Proteomes" id="UP000017938">
    <property type="component" value="Unassembled WGS sequence"/>
</dbReference>
<comment type="subunit">
    <text evidence="7">Monomer.</text>
</comment>
<dbReference type="GO" id="GO:0043024">
    <property type="term" value="F:ribosomal small subunit binding"/>
    <property type="evidence" value="ECO:0007669"/>
    <property type="project" value="TreeGrafter"/>
</dbReference>
<keyword evidence="7" id="KW-0963">Cytoplasm</keyword>
<dbReference type="GO" id="GO:0005829">
    <property type="term" value="C:cytosol"/>
    <property type="evidence" value="ECO:0007669"/>
    <property type="project" value="TreeGrafter"/>
</dbReference>
<keyword evidence="3 7" id="KW-0690">Ribosome biogenesis</keyword>
<dbReference type="InterPro" id="IPR009019">
    <property type="entry name" value="KH_sf_prok-type"/>
</dbReference>
<dbReference type="NCBIfam" id="TIGR00231">
    <property type="entry name" value="small_GTP"/>
    <property type="match status" value="1"/>
</dbReference>
<dbReference type="GO" id="GO:0003924">
    <property type="term" value="F:GTPase activity"/>
    <property type="evidence" value="ECO:0007669"/>
    <property type="project" value="UniProtKB-UniRule"/>
</dbReference>
<gene>
    <name evidence="7 13" type="primary">era</name>
    <name evidence="12" type="ORF">BN580_01248</name>
    <name evidence="13" type="ORF">MR241_07760</name>
</gene>
<dbReference type="CDD" id="cd22534">
    <property type="entry name" value="KH-II_Era"/>
    <property type="match status" value="1"/>
</dbReference>
<dbReference type="Gene3D" id="3.40.50.300">
    <property type="entry name" value="P-loop containing nucleotide triphosphate hydrolases"/>
    <property type="match status" value="1"/>
</dbReference>
<dbReference type="PANTHER" id="PTHR42698">
    <property type="entry name" value="GTPASE ERA"/>
    <property type="match status" value="1"/>
</dbReference>
<comment type="caution">
    <text evidence="12">The sequence shown here is derived from an EMBL/GenBank/DDBJ whole genome shotgun (WGS) entry which is preliminary data.</text>
</comment>
<dbReference type="InterPro" id="IPR006073">
    <property type="entry name" value="GTP-bd"/>
</dbReference>
<comment type="subcellular location">
    <subcellularLocation>
        <location evidence="7">Cytoplasm</location>
    </subcellularLocation>
    <subcellularLocation>
        <location evidence="7">Cell membrane</location>
        <topology evidence="7">Peripheral membrane protein</topology>
    </subcellularLocation>
</comment>
<dbReference type="InterPro" id="IPR027417">
    <property type="entry name" value="P-loop_NTPase"/>
</dbReference>
<dbReference type="AlphaFoldDB" id="R6TUE5"/>
<accession>R6TUE5</accession>
<evidence type="ECO:0000256" key="8">
    <source>
        <dbReference type="PROSITE-ProRule" id="PRU01050"/>
    </source>
</evidence>
<keyword evidence="7" id="KW-1003">Cell membrane</keyword>
<reference evidence="12" key="1">
    <citation type="submission" date="2012-11" db="EMBL/GenBank/DDBJ databases">
        <title>Dependencies among metagenomic species, viruses, plasmids and units of genetic variation.</title>
        <authorList>
            <person name="Nielsen H.B."/>
            <person name="Almeida M."/>
            <person name="Juncker A.S."/>
            <person name="Rasmussen S."/>
            <person name="Li J."/>
            <person name="Sunagawa S."/>
            <person name="Plichta D."/>
            <person name="Gautier L."/>
            <person name="Le Chatelier E."/>
            <person name="Peletier E."/>
            <person name="Bonde I."/>
            <person name="Nielsen T."/>
            <person name="Manichanh C."/>
            <person name="Arumugam M."/>
            <person name="Batto J."/>
            <person name="Santos M.B.Q.D."/>
            <person name="Blom N."/>
            <person name="Borruel N."/>
            <person name="Burgdorf K.S."/>
            <person name="Boumezbeur F."/>
            <person name="Casellas F."/>
            <person name="Dore J."/>
            <person name="Guarner F."/>
            <person name="Hansen T."/>
            <person name="Hildebrand F."/>
            <person name="Kaas R.S."/>
            <person name="Kennedy S."/>
            <person name="Kristiansen K."/>
            <person name="Kultima J.R."/>
            <person name="Leonard P."/>
            <person name="Levenez F."/>
            <person name="Lund O."/>
            <person name="Moumen B."/>
            <person name="Le Paslier D."/>
            <person name="Pons N."/>
            <person name="Pedersen O."/>
            <person name="Prifti E."/>
            <person name="Qin J."/>
            <person name="Raes J."/>
            <person name="Tap J."/>
            <person name="Tims S."/>
            <person name="Ussery D.W."/>
            <person name="Yamada T."/>
            <person name="MetaHit consortium"/>
            <person name="Renault P."/>
            <person name="Sicheritz-Ponten T."/>
            <person name="Bork P."/>
            <person name="Wang J."/>
            <person name="Brunak S."/>
            <person name="Ehrlich S.D."/>
        </authorList>
    </citation>
    <scope>NUCLEOTIDE SEQUENCE [LARGE SCALE GENOMIC DNA]</scope>
</reference>
<dbReference type="EMBL" id="JALEMU010000126">
    <property type="protein sequence ID" value="MCI5756172.1"/>
    <property type="molecule type" value="Genomic_DNA"/>
</dbReference>
<dbReference type="NCBIfam" id="NF000908">
    <property type="entry name" value="PRK00089.1"/>
    <property type="match status" value="1"/>
</dbReference>
<dbReference type="HAMAP" id="MF_00367">
    <property type="entry name" value="GTPase_Era"/>
    <property type="match status" value="1"/>
</dbReference>
<sequence length="295" mass="32891">MRTGFIAILGRPNVGKSTLLNAMLGEKIAIVSNKPQTTRTRITGILTKGEDQFVFLDTPGLIKAKNRLGDFMVRTVSDTIGEVDACIVVVEAGMKPGATDLAAIQRISAKKLPAILVINKTDRVGGEAVGKSILEYRDLYDFSAVVPTSAEHGRGVQDVIDEASRLLHEGSWFFEADDITDQPERQIAAEIIREKLLRTLDDEIPHGTAVVIEDFSETPKLLSVRAEIFCEKESHKRIIIGKHGSQLKKIGTYAREDMENFFGVRVYLNLWVKVKENWRNDDRNLNSFGFGRDAY</sequence>
<name>R6TUE5_9BACT</name>
<dbReference type="SUPFAM" id="SSF52540">
    <property type="entry name" value="P-loop containing nucleoside triphosphate hydrolases"/>
    <property type="match status" value="1"/>
</dbReference>
<comment type="function">
    <text evidence="7">An essential GTPase that binds both GDP and GTP, with rapid nucleotide exchange. Plays a role in 16S rRNA processing and 30S ribosomal subunit biogenesis and possibly also in cell cycle regulation and energy metabolism.</text>
</comment>
<keyword evidence="7" id="KW-0699">rRNA-binding</keyword>
<dbReference type="NCBIfam" id="TIGR00436">
    <property type="entry name" value="era"/>
    <property type="match status" value="1"/>
</dbReference>
<dbReference type="InterPro" id="IPR005662">
    <property type="entry name" value="GTPase_Era-like"/>
</dbReference>
<feature type="binding site" evidence="7">
    <location>
        <begin position="119"/>
        <end position="122"/>
    </location>
    <ligand>
        <name>GTP</name>
        <dbReference type="ChEBI" id="CHEBI:37565"/>
    </ligand>
</feature>
<dbReference type="Proteomes" id="UP001139365">
    <property type="component" value="Unassembled WGS sequence"/>
</dbReference>
<evidence type="ECO:0000313" key="13">
    <source>
        <dbReference type="EMBL" id="MCI5756172.1"/>
    </source>
</evidence>
<dbReference type="PROSITE" id="PS51713">
    <property type="entry name" value="G_ERA"/>
    <property type="match status" value="1"/>
</dbReference>
<evidence type="ECO:0000256" key="5">
    <source>
        <dbReference type="ARBA" id="ARBA00022884"/>
    </source>
</evidence>
<evidence type="ECO:0000259" key="10">
    <source>
        <dbReference type="PROSITE" id="PS50823"/>
    </source>
</evidence>
<feature type="region of interest" description="G2" evidence="8">
    <location>
        <begin position="36"/>
        <end position="40"/>
    </location>
</feature>
<comment type="similarity">
    <text evidence="1 7 8 9">Belongs to the TRAFAC class TrmE-Era-EngA-EngB-Septin-like GTPase superfamily. Era GTPase family.</text>
</comment>
<dbReference type="InterPro" id="IPR030388">
    <property type="entry name" value="G_ERA_dom"/>
</dbReference>
<reference evidence="13 15" key="2">
    <citation type="submission" date="2022-03" db="EMBL/GenBank/DDBJ databases">
        <title>Metagenome-assembled genomes from swine fecal metagenomes.</title>
        <authorList>
            <person name="Holman D.B."/>
            <person name="Kommadath A."/>
        </authorList>
    </citation>
    <scope>NUCLEOTIDE SEQUENCE [LARGE SCALE GENOMIC DNA]</scope>
    <source>
        <strain evidence="13">SUG147</strain>
    </source>
</reference>
<dbReference type="Gene3D" id="3.30.300.20">
    <property type="match status" value="1"/>
</dbReference>
<dbReference type="Pfam" id="PF01926">
    <property type="entry name" value="MMR_HSR1"/>
    <property type="match status" value="1"/>
</dbReference>
<protein>
    <recommendedName>
        <fullName evidence="2 7">GTPase Era</fullName>
    </recommendedName>
</protein>
<evidence type="ECO:0000256" key="9">
    <source>
        <dbReference type="RuleBase" id="RU003761"/>
    </source>
</evidence>
<keyword evidence="5 7" id="KW-0694">RNA-binding</keyword>
<feature type="region of interest" description="G5" evidence="8">
    <location>
        <begin position="148"/>
        <end position="150"/>
    </location>
</feature>